<dbReference type="EMBL" id="CP077091">
    <property type="protein sequence ID" value="QXI18465.1"/>
    <property type="molecule type" value="Genomic_DNA"/>
</dbReference>
<name>A0A9E6P273_9PSED</name>
<keyword evidence="2" id="KW-1185">Reference proteome</keyword>
<sequence length="184" mass="20534">MSTNTEKSFIARISAGNAPAIFVDQHPIQFPKHSDHILTTAHAYSEIAESMVPYDGGNDDAQGIVAYFRCYGDYYNIQIRSAQHFGYFISKGRDGLLGAYFPAGGDTTSYNLVDSSGRYVTLDQFTGNRADIRLKARNDAFIKRKLRTDPNIYLYGDAPGESVTFTLDILERNVDYPTSTQPYS</sequence>
<reference evidence="1 2" key="1">
    <citation type="journal article" date="2020" name="Microorganisms">
        <title>Reliable Identification of Environmental Pseudomonas Isolates Using the rpoD Gene.</title>
        <authorList>
            <consortium name="The Broad Institute Genome Sequencing Platform"/>
            <person name="Girard L."/>
            <person name="Lood C."/>
            <person name="Rokni-Zadeh H."/>
            <person name="van Noort V."/>
            <person name="Lavigne R."/>
            <person name="De Mot R."/>
        </authorList>
    </citation>
    <scope>NUCLEOTIDE SEQUENCE [LARGE SCALE GENOMIC DNA]</scope>
    <source>
        <strain evidence="1 2">SWRI65</strain>
    </source>
</reference>
<reference evidence="1 2" key="2">
    <citation type="journal article" date="2021" name="Microorganisms">
        <title>The Ever-Expanding Pseudomonas Genus: Description of 43 New Species and Partition of the Pseudomonas putida Group.</title>
        <authorList>
            <person name="Girard L."/>
            <person name="Lood C."/>
            <person name="Hofte M."/>
            <person name="Vandamme P."/>
            <person name="Rokni-Zadeh H."/>
            <person name="van Noort V."/>
            <person name="Lavigne R."/>
            <person name="De Mot R."/>
        </authorList>
    </citation>
    <scope>NUCLEOTIDE SEQUENCE [LARGE SCALE GENOMIC DNA]</scope>
    <source>
        <strain evidence="1 2">SWRI65</strain>
    </source>
</reference>
<dbReference type="AlphaFoldDB" id="A0A9E6P273"/>
<organism evidence="1 2">
    <name type="scientific">Pseudomonas hamedanensis</name>
    <dbReference type="NCBI Taxonomy" id="2745504"/>
    <lineage>
        <taxon>Bacteria</taxon>
        <taxon>Pseudomonadati</taxon>
        <taxon>Pseudomonadota</taxon>
        <taxon>Gammaproteobacteria</taxon>
        <taxon>Pseudomonadales</taxon>
        <taxon>Pseudomonadaceae</taxon>
        <taxon>Pseudomonas</taxon>
    </lineage>
</organism>
<evidence type="ECO:0000313" key="2">
    <source>
        <dbReference type="Proteomes" id="UP000631521"/>
    </source>
</evidence>
<dbReference type="Proteomes" id="UP000631521">
    <property type="component" value="Chromosome"/>
</dbReference>
<proteinExistence type="predicted"/>
<accession>A0A9E6P273</accession>
<evidence type="ECO:0000313" key="1">
    <source>
        <dbReference type="EMBL" id="QXI18465.1"/>
    </source>
</evidence>
<dbReference type="RefSeq" id="WP_186551682.1">
    <property type="nucleotide sequence ID" value="NZ_CP077091.1"/>
</dbReference>
<dbReference type="KEGG" id="phv:HU739_005590"/>
<protein>
    <submittedName>
        <fullName evidence="1">Uncharacterized protein</fullName>
    </submittedName>
</protein>
<gene>
    <name evidence="1" type="ORF">HU739_005590</name>
</gene>